<reference evidence="1" key="1">
    <citation type="submission" date="2006-10" db="EMBL/GenBank/DDBJ databases">
        <authorList>
            <person name="Amadeo P."/>
            <person name="Zhao Q."/>
            <person name="Wortman J."/>
            <person name="Fraser-Liggett C."/>
            <person name="Carlton J."/>
        </authorList>
    </citation>
    <scope>NUCLEOTIDE SEQUENCE</scope>
    <source>
        <strain evidence="1">G3</strain>
    </source>
</reference>
<evidence type="ECO:0000313" key="2">
    <source>
        <dbReference type="Proteomes" id="UP000001542"/>
    </source>
</evidence>
<evidence type="ECO:0000313" key="1">
    <source>
        <dbReference type="EMBL" id="EAY17173.1"/>
    </source>
</evidence>
<dbReference type="EMBL" id="DS113234">
    <property type="protein sequence ID" value="EAY17173.1"/>
    <property type="molecule type" value="Genomic_DNA"/>
</dbReference>
<dbReference type="InParanoid" id="A2DR74"/>
<sequence>MTNKWYLDKNTTSSYLVRNEDYDIIDTRNGLHLQIDIDGDRGGHTLYPANSFTYQDIQVTLSAEKIPNSDYINIHHTVSNKGTQTHIINLLVNSNIKINGTEKCNQHNIEGSKGVEFQANPYVRFILRNSSNVTNVDTYSYHQCGSFGPRNSCTDWIDRNANARIYFSWQNQIIQPNAPQKTFSYSIGTGEYPKRKVICNTQIESRYDTSSVIALSISVESIDPGQLFSISRQIFDSLNKPLRDKEEISNQNDDGTKFTHDDIVTLPNKPGNYIIRYTVKDPYGEETTDVPIFVKLIPTIEFISAINYTQKPNSSFSFKVEITTDISFNFSVIDDKNSEVFHRSQSINVKETKEITVEFNLAGYSEGPHPFRLLVTDDMGYTNETTFSISISKVPTLILNTDFKKFYMPNEEVDFSVTMNDDTNATLCVKSEVNSYYFFKNYFLNNEEKTINNKFQIKDYEVGSNHTFSIYLVDEFELISEIYNHSFTVIDGSPMIKLSDVMHPISIESRNMKISAFYYIWPGSSKATFVSTINKLTNITLQQVEDFTVEQWNPIELSVSDTYLERNTNNNISFYAIDSLSRISNTVVYTFVFGNIKCDYTNFYRMSSFAAIAAMQSGKR</sequence>
<protein>
    <submittedName>
        <fullName evidence="1">Uncharacterized protein</fullName>
    </submittedName>
</protein>
<dbReference type="KEGG" id="tva:4775189"/>
<keyword evidence="2" id="KW-1185">Reference proteome</keyword>
<accession>A2DR74</accession>
<organism evidence="1 2">
    <name type="scientific">Trichomonas vaginalis (strain ATCC PRA-98 / G3)</name>
    <dbReference type="NCBI Taxonomy" id="412133"/>
    <lineage>
        <taxon>Eukaryota</taxon>
        <taxon>Metamonada</taxon>
        <taxon>Parabasalia</taxon>
        <taxon>Trichomonadida</taxon>
        <taxon>Trichomonadidae</taxon>
        <taxon>Trichomonas</taxon>
    </lineage>
</organism>
<dbReference type="VEuPathDB" id="TrichDB:TVAG_303930"/>
<dbReference type="AlphaFoldDB" id="A2DR74"/>
<dbReference type="VEuPathDB" id="TrichDB:TVAGG3_0695750"/>
<reference evidence="1" key="2">
    <citation type="journal article" date="2007" name="Science">
        <title>Draft genome sequence of the sexually transmitted pathogen Trichomonas vaginalis.</title>
        <authorList>
            <person name="Carlton J.M."/>
            <person name="Hirt R.P."/>
            <person name="Silva J.C."/>
            <person name="Delcher A.L."/>
            <person name="Schatz M."/>
            <person name="Zhao Q."/>
            <person name="Wortman J.R."/>
            <person name="Bidwell S.L."/>
            <person name="Alsmark U.C.M."/>
            <person name="Besteiro S."/>
            <person name="Sicheritz-Ponten T."/>
            <person name="Noel C.J."/>
            <person name="Dacks J.B."/>
            <person name="Foster P.G."/>
            <person name="Simillion C."/>
            <person name="Van de Peer Y."/>
            <person name="Miranda-Saavedra D."/>
            <person name="Barton G.J."/>
            <person name="Westrop G.D."/>
            <person name="Mueller S."/>
            <person name="Dessi D."/>
            <person name="Fiori P.L."/>
            <person name="Ren Q."/>
            <person name="Paulsen I."/>
            <person name="Zhang H."/>
            <person name="Bastida-Corcuera F.D."/>
            <person name="Simoes-Barbosa A."/>
            <person name="Brown M.T."/>
            <person name="Hayes R.D."/>
            <person name="Mukherjee M."/>
            <person name="Okumura C.Y."/>
            <person name="Schneider R."/>
            <person name="Smith A.J."/>
            <person name="Vanacova S."/>
            <person name="Villalvazo M."/>
            <person name="Haas B.J."/>
            <person name="Pertea M."/>
            <person name="Feldblyum T.V."/>
            <person name="Utterback T.R."/>
            <person name="Shu C.L."/>
            <person name="Osoegawa K."/>
            <person name="de Jong P.J."/>
            <person name="Hrdy I."/>
            <person name="Horvathova L."/>
            <person name="Zubacova Z."/>
            <person name="Dolezal P."/>
            <person name="Malik S.B."/>
            <person name="Logsdon J.M. Jr."/>
            <person name="Henze K."/>
            <person name="Gupta A."/>
            <person name="Wang C.C."/>
            <person name="Dunne R.L."/>
            <person name="Upcroft J.A."/>
            <person name="Upcroft P."/>
            <person name="White O."/>
            <person name="Salzberg S.L."/>
            <person name="Tang P."/>
            <person name="Chiu C.-H."/>
            <person name="Lee Y.-S."/>
            <person name="Embley T.M."/>
            <person name="Coombs G.H."/>
            <person name="Mottram J.C."/>
            <person name="Tachezy J."/>
            <person name="Fraser-Liggett C.M."/>
            <person name="Johnson P.J."/>
        </authorList>
    </citation>
    <scope>NUCLEOTIDE SEQUENCE [LARGE SCALE GENOMIC DNA]</scope>
    <source>
        <strain evidence="1">G3</strain>
    </source>
</reference>
<gene>
    <name evidence="1" type="ORF">TVAG_303930</name>
</gene>
<dbReference type="RefSeq" id="XP_001329396.1">
    <property type="nucleotide sequence ID" value="XM_001329361.1"/>
</dbReference>
<name>A2DR74_TRIV3</name>
<proteinExistence type="predicted"/>
<dbReference type="Proteomes" id="UP000001542">
    <property type="component" value="Unassembled WGS sequence"/>
</dbReference>